<keyword evidence="3" id="KW-0813">Transport</keyword>
<feature type="transmembrane region" description="Helical" evidence="8">
    <location>
        <begin position="12"/>
        <end position="31"/>
    </location>
</feature>
<dbReference type="GO" id="GO:0008324">
    <property type="term" value="F:monoatomic cation transmembrane transporter activity"/>
    <property type="evidence" value="ECO:0007669"/>
    <property type="project" value="InterPro"/>
</dbReference>
<dbReference type="NCBIfam" id="TIGR00914">
    <property type="entry name" value="2A0601"/>
    <property type="match status" value="1"/>
</dbReference>
<dbReference type="GO" id="GO:0005886">
    <property type="term" value="C:plasma membrane"/>
    <property type="evidence" value="ECO:0007669"/>
    <property type="project" value="UniProtKB-SubCell"/>
</dbReference>
<feature type="transmembrane region" description="Helical" evidence="8">
    <location>
        <begin position="457"/>
        <end position="474"/>
    </location>
</feature>
<name>A0A1M5F0Z8_9ALTE</name>
<dbReference type="OrthoDB" id="9758757at2"/>
<evidence type="ECO:0000313" key="10">
    <source>
        <dbReference type="Proteomes" id="UP000184520"/>
    </source>
</evidence>
<evidence type="ECO:0000256" key="4">
    <source>
        <dbReference type="ARBA" id="ARBA00022475"/>
    </source>
</evidence>
<dbReference type="Gene3D" id="3.30.70.1440">
    <property type="entry name" value="Multidrug efflux transporter AcrB pore domain"/>
    <property type="match status" value="1"/>
</dbReference>
<evidence type="ECO:0000256" key="6">
    <source>
        <dbReference type="ARBA" id="ARBA00022989"/>
    </source>
</evidence>
<feature type="transmembrane region" description="Helical" evidence="8">
    <location>
        <begin position="404"/>
        <end position="425"/>
    </location>
</feature>
<evidence type="ECO:0000256" key="8">
    <source>
        <dbReference type="SAM" id="Phobius"/>
    </source>
</evidence>
<feature type="transmembrane region" description="Helical" evidence="8">
    <location>
        <begin position="904"/>
        <end position="924"/>
    </location>
</feature>
<dbReference type="InterPro" id="IPR001036">
    <property type="entry name" value="Acrflvin-R"/>
</dbReference>
<feature type="transmembrane region" description="Helical" evidence="8">
    <location>
        <begin position="545"/>
        <end position="564"/>
    </location>
</feature>
<dbReference type="Pfam" id="PF00873">
    <property type="entry name" value="ACR_tran"/>
    <property type="match status" value="1"/>
</dbReference>
<feature type="transmembrane region" description="Helical" evidence="8">
    <location>
        <begin position="936"/>
        <end position="956"/>
    </location>
</feature>
<keyword evidence="5 8" id="KW-0812">Transmembrane</keyword>
<dbReference type="Gene3D" id="3.30.70.1320">
    <property type="entry name" value="Multidrug efflux transporter AcrB pore domain like"/>
    <property type="match status" value="1"/>
</dbReference>
<dbReference type="EMBL" id="FQWD01000001">
    <property type="protein sequence ID" value="SHF85058.1"/>
    <property type="molecule type" value="Genomic_DNA"/>
</dbReference>
<dbReference type="Gene3D" id="1.20.1640.10">
    <property type="entry name" value="Multidrug efflux transporter AcrB transmembrane domain"/>
    <property type="match status" value="2"/>
</dbReference>
<feature type="transmembrane region" description="Helical" evidence="8">
    <location>
        <begin position="880"/>
        <end position="899"/>
    </location>
</feature>
<dbReference type="SUPFAM" id="SSF82714">
    <property type="entry name" value="Multidrug efflux transporter AcrB TolC docking domain, DN and DC subdomains"/>
    <property type="match status" value="2"/>
</dbReference>
<dbReference type="Gene3D" id="3.30.2090.10">
    <property type="entry name" value="Multidrug efflux transporter AcrB TolC docking domain, DN and DC subdomains"/>
    <property type="match status" value="2"/>
</dbReference>
<keyword evidence="4" id="KW-1003">Cell membrane</keyword>
<dbReference type="PANTHER" id="PTHR32063">
    <property type="match status" value="1"/>
</dbReference>
<keyword evidence="6 8" id="KW-1133">Transmembrane helix</keyword>
<keyword evidence="7 8" id="KW-0472">Membrane</keyword>
<evidence type="ECO:0000256" key="2">
    <source>
        <dbReference type="ARBA" id="ARBA00010942"/>
    </source>
</evidence>
<dbReference type="InterPro" id="IPR027463">
    <property type="entry name" value="AcrB_DN_DC_subdom"/>
</dbReference>
<accession>A0A1M5F0Z8</accession>
<dbReference type="AlphaFoldDB" id="A0A1M5F0Z8"/>
<dbReference type="Proteomes" id="UP000184520">
    <property type="component" value="Unassembled WGS sequence"/>
</dbReference>
<feature type="transmembrane region" description="Helical" evidence="8">
    <location>
        <begin position="486"/>
        <end position="514"/>
    </location>
</feature>
<organism evidence="9 10">
    <name type="scientific">Marisediminitalea aggregata</name>
    <dbReference type="NCBI Taxonomy" id="634436"/>
    <lineage>
        <taxon>Bacteria</taxon>
        <taxon>Pseudomonadati</taxon>
        <taxon>Pseudomonadota</taxon>
        <taxon>Gammaproteobacteria</taxon>
        <taxon>Alteromonadales</taxon>
        <taxon>Alteromonadaceae</taxon>
        <taxon>Marisediminitalea</taxon>
    </lineage>
</organism>
<dbReference type="PANTHER" id="PTHR32063:SF24">
    <property type="entry name" value="CATION EFFLUX SYSTEM (ACRB_ACRD_ACRF FAMILY)"/>
    <property type="match status" value="1"/>
</dbReference>
<feature type="transmembrane region" description="Helical" evidence="8">
    <location>
        <begin position="378"/>
        <end position="398"/>
    </location>
</feature>
<keyword evidence="10" id="KW-1185">Reference proteome</keyword>
<sequence>MFSNLIEAAVRLRFMVLCVLVGLGVFAALMIPKLNLDAFPDVTNIQVAINTEAPGLAAEEVEQLITYPIEAVMYALPDVEEVRSISKTGLSGITVVFKEGTDIYFARQLVFERLQVASEMIPDGIGMPEIGPNTSGLGQVYQYLLIAEPDSGYDAMALRSLNDYLIKLLLMPVDGITDVLSFGGQVKQYQVNLYPNRLLSYNLTQQDVMDALARNNNNAGGWYLDRGPEQLVIRGAGWLASGAEALTQIKQIPLTTEGSGIVTIGDVAAVELGAEIRQGAVTMSVRDENGSVASRGEVVSGVVLKRMGANTNATIEGINARIDLIQQALPKGVHFEPYYDQAALIKQAVNTVVQALLLAFVFIVIVLALFLMSVRATLLVLLSIPVSIGLALSVLSMLGISANLMSLGGIAVAIGMLVDGSVVVVENIYQKLQQREPEHSSISELVVQAAQEVAKPVFFATLIILVVFTPLFSFEGVEAKLFQPMAVAIMLALVCAVVVALIFVPVLSVLVLGLRTPKVRENRALLYIEFKYQNVLSACLNRPKYLLFSIAVLLAGSAIVFPQLGTEFAPELEEGTINLRVTLAPSASLTTALDVAPKLEAILLGFPEVTYAVSKIGRAEIGGDPEPVNNIEIYLGLTPVDQWTSASNRLALQTEMEKALEVHPGLLFNFSQPIATRVDELLSGVKAELAIKLFGPDLNALAEYGQQITSAVATISGTRDVAMEQISGEAQLVIRPDRNQLSRYGLDVAGVMNLVQQGLGGQAAGQIIQGNERYDILVRIDSQYRNDIAALAELRLRSAQGAWVRLQDVATIAIESGPPQIRRDDVQRRVVIQANVDGRDMGSVVSDIRDAIDTSVQLPAGYTVQIGGQFENQQRAMQRLMLVVPVSLALIAVLLYLAFGELKLVMLIMVNVPLAAVGGIFSLYVSGHYLSVPSSVGFITLFGVAVLNGVVMVESINQRLANQEARANTQNAIDAIKDGARSRLRPVLMTALTSALGLLPMLMSNGLGAEIQKPLAAVIVGGLVTCTLLTLVVLPVLYARFVSHTRSQ</sequence>
<evidence type="ECO:0000256" key="3">
    <source>
        <dbReference type="ARBA" id="ARBA00022448"/>
    </source>
</evidence>
<dbReference type="STRING" id="634436.SAMN05216361_0628"/>
<feature type="transmembrane region" description="Helical" evidence="8">
    <location>
        <begin position="352"/>
        <end position="371"/>
    </location>
</feature>
<feature type="transmembrane region" description="Helical" evidence="8">
    <location>
        <begin position="986"/>
        <end position="1003"/>
    </location>
</feature>
<evidence type="ECO:0000256" key="1">
    <source>
        <dbReference type="ARBA" id="ARBA00004651"/>
    </source>
</evidence>
<evidence type="ECO:0000256" key="5">
    <source>
        <dbReference type="ARBA" id="ARBA00022692"/>
    </source>
</evidence>
<reference evidence="10" key="1">
    <citation type="submission" date="2016-11" db="EMBL/GenBank/DDBJ databases">
        <authorList>
            <person name="Varghese N."/>
            <person name="Submissions S."/>
        </authorList>
    </citation>
    <scope>NUCLEOTIDE SEQUENCE [LARGE SCALE GENOMIC DNA]</scope>
    <source>
        <strain evidence="10">CGMCC 1.8995</strain>
    </source>
</reference>
<dbReference type="Gene3D" id="3.30.70.1430">
    <property type="entry name" value="Multidrug efflux transporter AcrB pore domain"/>
    <property type="match status" value="2"/>
</dbReference>
<dbReference type="GO" id="GO:0042910">
    <property type="term" value="F:xenobiotic transmembrane transporter activity"/>
    <property type="evidence" value="ECO:0007669"/>
    <property type="project" value="TreeGrafter"/>
</dbReference>
<comment type="subcellular location">
    <subcellularLocation>
        <location evidence="1">Cell membrane</location>
        <topology evidence="1">Multi-pass membrane protein</topology>
    </subcellularLocation>
</comment>
<evidence type="ECO:0000313" key="9">
    <source>
        <dbReference type="EMBL" id="SHF85058.1"/>
    </source>
</evidence>
<dbReference type="InterPro" id="IPR004763">
    <property type="entry name" value="CusA-like"/>
</dbReference>
<dbReference type="RefSeq" id="WP_073317621.1">
    <property type="nucleotide sequence ID" value="NZ_FQWD01000001.1"/>
</dbReference>
<dbReference type="PRINTS" id="PR00702">
    <property type="entry name" value="ACRIFLAVINRP"/>
</dbReference>
<proteinExistence type="inferred from homology"/>
<evidence type="ECO:0000256" key="7">
    <source>
        <dbReference type="ARBA" id="ARBA00023136"/>
    </source>
</evidence>
<protein>
    <submittedName>
        <fullName evidence="9">Cobalt-zinc-cadmium resistance protein CzcA</fullName>
    </submittedName>
</protein>
<feature type="transmembrane region" description="Helical" evidence="8">
    <location>
        <begin position="1015"/>
        <end position="1038"/>
    </location>
</feature>
<gene>
    <name evidence="9" type="ORF">SAMN05216361_0628</name>
</gene>
<dbReference type="SUPFAM" id="SSF82693">
    <property type="entry name" value="Multidrug efflux transporter AcrB pore domain, PN1, PN2, PC1 and PC2 subdomains"/>
    <property type="match status" value="3"/>
</dbReference>
<dbReference type="SUPFAM" id="SSF82866">
    <property type="entry name" value="Multidrug efflux transporter AcrB transmembrane domain"/>
    <property type="match status" value="2"/>
</dbReference>
<comment type="similarity">
    <text evidence="2">Belongs to the resistance-nodulation-cell division (RND) (TC 2.A.6) family.</text>
</comment>